<dbReference type="EMBL" id="AP019798">
    <property type="protein sequence ID" value="BBL88869.1"/>
    <property type="molecule type" value="Genomic_DNA"/>
</dbReference>
<dbReference type="InterPro" id="IPR004090">
    <property type="entry name" value="Chemotax_Me-accpt_rcpt"/>
</dbReference>
<dbReference type="Pfam" id="PF00015">
    <property type="entry name" value="MCPsignal"/>
    <property type="match status" value="1"/>
</dbReference>
<dbReference type="GO" id="GO:0006935">
    <property type="term" value="P:chemotaxis"/>
    <property type="evidence" value="ECO:0007669"/>
    <property type="project" value="InterPro"/>
</dbReference>
<dbReference type="GO" id="GO:0004888">
    <property type="term" value="F:transmembrane signaling receptor activity"/>
    <property type="evidence" value="ECO:0007669"/>
    <property type="project" value="InterPro"/>
</dbReference>
<dbReference type="SUPFAM" id="SSF58104">
    <property type="entry name" value="Methyl-accepting chemotaxis protein (MCP) signaling domain"/>
    <property type="match status" value="1"/>
</dbReference>
<keyword evidence="5" id="KW-0472">Membrane</keyword>
<feature type="domain" description="Methyl-accepting transducer" evidence="6">
    <location>
        <begin position="354"/>
        <end position="590"/>
    </location>
</feature>
<dbReference type="SMART" id="SM00304">
    <property type="entry name" value="HAMP"/>
    <property type="match status" value="1"/>
</dbReference>
<protein>
    <submittedName>
        <fullName evidence="8">Methyl-accepting chemotaxis protein</fullName>
    </submittedName>
</protein>
<evidence type="ECO:0000313" key="9">
    <source>
        <dbReference type="Proteomes" id="UP000315115"/>
    </source>
</evidence>
<dbReference type="GO" id="GO:0016020">
    <property type="term" value="C:membrane"/>
    <property type="evidence" value="ECO:0007669"/>
    <property type="project" value="UniProtKB-SubCell"/>
</dbReference>
<comment type="subcellular location">
    <subcellularLocation>
        <location evidence="1">Membrane</location>
    </subcellularLocation>
</comment>
<dbReference type="PANTHER" id="PTHR32089:SF112">
    <property type="entry name" value="LYSOZYME-LIKE PROTEIN-RELATED"/>
    <property type="match status" value="1"/>
</dbReference>
<evidence type="ECO:0000256" key="3">
    <source>
        <dbReference type="ARBA" id="ARBA00029447"/>
    </source>
</evidence>
<evidence type="ECO:0000256" key="5">
    <source>
        <dbReference type="SAM" id="Phobius"/>
    </source>
</evidence>
<dbReference type="PROSITE" id="PS50885">
    <property type="entry name" value="HAMP"/>
    <property type="match status" value="1"/>
</dbReference>
<dbReference type="CDD" id="cd06225">
    <property type="entry name" value="HAMP"/>
    <property type="match status" value="1"/>
</dbReference>
<dbReference type="RefSeq" id="WP_143692494.1">
    <property type="nucleotide sequence ID" value="NZ_AP019798.1"/>
</dbReference>
<dbReference type="SMART" id="SM00283">
    <property type="entry name" value="MA"/>
    <property type="match status" value="1"/>
</dbReference>
<dbReference type="GO" id="GO:0007165">
    <property type="term" value="P:signal transduction"/>
    <property type="evidence" value="ECO:0007669"/>
    <property type="project" value="UniProtKB-KW"/>
</dbReference>
<evidence type="ECO:0000256" key="1">
    <source>
        <dbReference type="ARBA" id="ARBA00004370"/>
    </source>
</evidence>
<keyword evidence="5" id="KW-1133">Transmembrane helix</keyword>
<dbReference type="InterPro" id="IPR003660">
    <property type="entry name" value="HAMP_dom"/>
</dbReference>
<name>A0A510I5I6_9VIBR</name>
<dbReference type="PANTHER" id="PTHR32089">
    <property type="entry name" value="METHYL-ACCEPTING CHEMOTAXIS PROTEIN MCPB"/>
    <property type="match status" value="1"/>
</dbReference>
<dbReference type="PROSITE" id="PS50111">
    <property type="entry name" value="CHEMOTAXIS_TRANSDUC_2"/>
    <property type="match status" value="1"/>
</dbReference>
<evidence type="ECO:0000256" key="4">
    <source>
        <dbReference type="PROSITE-ProRule" id="PRU00284"/>
    </source>
</evidence>
<feature type="transmembrane region" description="Helical" evidence="5">
    <location>
        <begin position="275"/>
        <end position="298"/>
    </location>
</feature>
<dbReference type="CDD" id="cd11386">
    <property type="entry name" value="MCP_signal"/>
    <property type="match status" value="1"/>
</dbReference>
<feature type="transmembrane region" description="Helical" evidence="5">
    <location>
        <begin position="19"/>
        <end position="36"/>
    </location>
</feature>
<dbReference type="PRINTS" id="PR00260">
    <property type="entry name" value="CHEMTRNSDUCR"/>
</dbReference>
<organism evidence="8 9">
    <name type="scientific">Vibrio rotiferianus</name>
    <dbReference type="NCBI Taxonomy" id="190895"/>
    <lineage>
        <taxon>Bacteria</taxon>
        <taxon>Pseudomonadati</taxon>
        <taxon>Pseudomonadota</taxon>
        <taxon>Gammaproteobacteria</taxon>
        <taxon>Vibrionales</taxon>
        <taxon>Vibrionaceae</taxon>
        <taxon>Vibrio</taxon>
    </lineage>
</organism>
<dbReference type="Gene3D" id="6.10.340.10">
    <property type="match status" value="1"/>
</dbReference>
<keyword evidence="2 4" id="KW-0807">Transducer</keyword>
<dbReference type="Gene3D" id="1.10.287.950">
    <property type="entry name" value="Methyl-accepting chemotaxis protein"/>
    <property type="match status" value="1"/>
</dbReference>
<sequence>MPGSPILERLTNLSIRAKLTSIIVILLIGISGYAYIEQASFERLDSLRHAIEVNQLSEIELLTLRRHEKDFLARHDPKYLSRFSKTFQELEVSLDELNTFITQNAPQYNSTIQEAQSRIFEYQRQFKELSNEVTKLYTPNGFYAQLATAREELKRATIDTHSAQAKIAYLELVELDYQYLSQPSMNLGQRLISKASDLLNIEAVTFPSLEHSSRLYLSSLTSLVSSFERIGYTPSLGFSGALRSNVHLLEQQLFDLQKNIEVMAKNAQQEVQFQLHMIGAFIALFVSTLLILLSVTISRRLNAITHMMNNISSGDGDLTVRMEARGKDELGQLAQSFDFFIEKIHNNMIELAAVLEILKVSASTCKHSADKSMNNSQLQKVEAESVATAVNELVMTSNEINNNIDAAAQTASEVRRSAIETLSLTEQSKQSTTTLMEHIHASKSTVEDLEGQSQEINHIVSSIQRIAEQTNLLALNAAIEAARAGDSGRGFAVVADEVRQLAILTNDSTHQIETTISQLGMGVQQAVNMMQTSFEQAEETNSISSKAQGSIESITTQVDTLFDMNSQISAASEEQSTVSSEIDRNITQIAVLASETHQLVAQSSTSSNEVESVSSRLQTLLGQFKY</sequence>
<keyword evidence="5" id="KW-0812">Transmembrane</keyword>
<evidence type="ECO:0000259" key="7">
    <source>
        <dbReference type="PROSITE" id="PS50885"/>
    </source>
</evidence>
<dbReference type="InterPro" id="IPR004089">
    <property type="entry name" value="MCPsignal_dom"/>
</dbReference>
<dbReference type="Proteomes" id="UP000315115">
    <property type="component" value="Chromosome 1"/>
</dbReference>
<gene>
    <name evidence="8" type="ORF">VroAM7_15220</name>
</gene>
<dbReference type="AlphaFoldDB" id="A0A510I5I6"/>
<evidence type="ECO:0000313" key="8">
    <source>
        <dbReference type="EMBL" id="BBL88869.1"/>
    </source>
</evidence>
<proteinExistence type="inferred from homology"/>
<dbReference type="FunFam" id="1.10.287.950:FF:000001">
    <property type="entry name" value="Methyl-accepting chemotaxis sensory transducer"/>
    <property type="match status" value="1"/>
</dbReference>
<accession>A0A510I5I6</accession>
<dbReference type="Pfam" id="PF00672">
    <property type="entry name" value="HAMP"/>
    <property type="match status" value="1"/>
</dbReference>
<evidence type="ECO:0000256" key="2">
    <source>
        <dbReference type="ARBA" id="ARBA00023224"/>
    </source>
</evidence>
<feature type="domain" description="HAMP" evidence="7">
    <location>
        <begin position="295"/>
        <end position="349"/>
    </location>
</feature>
<comment type="similarity">
    <text evidence="3">Belongs to the methyl-accepting chemotaxis (MCP) protein family.</text>
</comment>
<evidence type="ECO:0000259" key="6">
    <source>
        <dbReference type="PROSITE" id="PS50111"/>
    </source>
</evidence>
<reference evidence="9" key="1">
    <citation type="submission" date="2019-07" db="EMBL/GenBank/DDBJ databases">
        <title>Complete Genome Sequences of Vibrion rotiferianus strain AM7.</title>
        <authorList>
            <person name="Miyazaki K."/>
            <person name="Wiseschart A."/>
            <person name="Pootanakit K."/>
            <person name="Ishimori K."/>
            <person name="Kitahara K."/>
        </authorList>
    </citation>
    <scope>NUCLEOTIDE SEQUENCE [LARGE SCALE GENOMIC DNA]</scope>
    <source>
        <strain evidence="9">AM7</strain>
    </source>
</reference>